<feature type="transmembrane region" description="Helical" evidence="2">
    <location>
        <begin position="141"/>
        <end position="163"/>
    </location>
</feature>
<accession>A0A4Y7TFJ6</accession>
<reference evidence="3 4" key="1">
    <citation type="journal article" date="2019" name="Nat. Ecol. Evol.">
        <title>Megaphylogeny resolves global patterns of mushroom evolution.</title>
        <authorList>
            <person name="Varga T."/>
            <person name="Krizsan K."/>
            <person name="Foldi C."/>
            <person name="Dima B."/>
            <person name="Sanchez-Garcia M."/>
            <person name="Sanchez-Ramirez S."/>
            <person name="Szollosi G.J."/>
            <person name="Szarkandi J.G."/>
            <person name="Papp V."/>
            <person name="Albert L."/>
            <person name="Andreopoulos W."/>
            <person name="Angelini C."/>
            <person name="Antonin V."/>
            <person name="Barry K.W."/>
            <person name="Bougher N.L."/>
            <person name="Buchanan P."/>
            <person name="Buyck B."/>
            <person name="Bense V."/>
            <person name="Catcheside P."/>
            <person name="Chovatia M."/>
            <person name="Cooper J."/>
            <person name="Damon W."/>
            <person name="Desjardin D."/>
            <person name="Finy P."/>
            <person name="Geml J."/>
            <person name="Haridas S."/>
            <person name="Hughes K."/>
            <person name="Justo A."/>
            <person name="Karasinski D."/>
            <person name="Kautmanova I."/>
            <person name="Kiss B."/>
            <person name="Kocsube S."/>
            <person name="Kotiranta H."/>
            <person name="LaButti K.M."/>
            <person name="Lechner B.E."/>
            <person name="Liimatainen K."/>
            <person name="Lipzen A."/>
            <person name="Lukacs Z."/>
            <person name="Mihaltcheva S."/>
            <person name="Morgado L.N."/>
            <person name="Niskanen T."/>
            <person name="Noordeloos M.E."/>
            <person name="Ohm R.A."/>
            <person name="Ortiz-Santana B."/>
            <person name="Ovrebo C."/>
            <person name="Racz N."/>
            <person name="Riley R."/>
            <person name="Savchenko A."/>
            <person name="Shiryaev A."/>
            <person name="Soop K."/>
            <person name="Spirin V."/>
            <person name="Szebenyi C."/>
            <person name="Tomsovsky M."/>
            <person name="Tulloss R.E."/>
            <person name="Uehling J."/>
            <person name="Grigoriev I.V."/>
            <person name="Vagvolgyi C."/>
            <person name="Papp T."/>
            <person name="Martin F.M."/>
            <person name="Miettinen O."/>
            <person name="Hibbett D.S."/>
            <person name="Nagy L.G."/>
        </authorList>
    </citation>
    <scope>NUCLEOTIDE SEQUENCE [LARGE SCALE GENOMIC DNA]</scope>
    <source>
        <strain evidence="3 4">FP101781</strain>
    </source>
</reference>
<feature type="compositionally biased region" description="Low complexity" evidence="1">
    <location>
        <begin position="37"/>
        <end position="48"/>
    </location>
</feature>
<comment type="caution">
    <text evidence="3">The sequence shown here is derived from an EMBL/GenBank/DDBJ whole genome shotgun (WGS) entry which is preliminary data.</text>
</comment>
<evidence type="ECO:0000313" key="4">
    <source>
        <dbReference type="Proteomes" id="UP000298030"/>
    </source>
</evidence>
<sequence>MAKIEAVKDDPQDTSASRATSPDVQATLDRSTEVLKPSRPNSPSGPGSDAPRIDLDSPKVETPAPAPEAPIPEASVSKQPDAKEELQLGPLVPLKDLSRSKSESSFRERAAQDSYKPPHGAKRRACGAGWNRFMRGSYVGWVWTGRVLLILGVGVGVVVMAALSLALSLGSAAANGAIWMLIGNAILRATHHPGYIESDRVVAIVGAVGCIFAVMCVGIVINFLPRTSYNEATGEAEHSWIIRAPATVCAGALTGPIGVSILKRSHFNLEGLDVLHAARAGALGATIMGPATILLVPIVFLFLGVLLSPLWFAMSMGLEFMYAKTNETISEDGWYRDDPDPEIQEQWARQEERQRALNARNDSWA</sequence>
<keyword evidence="4" id="KW-1185">Reference proteome</keyword>
<dbReference type="EMBL" id="QPFP01000014">
    <property type="protein sequence ID" value="TEB32708.1"/>
    <property type="molecule type" value="Genomic_DNA"/>
</dbReference>
<evidence type="ECO:0000313" key="3">
    <source>
        <dbReference type="EMBL" id="TEB32708.1"/>
    </source>
</evidence>
<feature type="compositionally biased region" description="Polar residues" evidence="1">
    <location>
        <begin position="13"/>
        <end position="24"/>
    </location>
</feature>
<organism evidence="3 4">
    <name type="scientific">Coprinellus micaceus</name>
    <name type="common">Glistening ink-cap mushroom</name>
    <name type="synonym">Coprinus micaceus</name>
    <dbReference type="NCBI Taxonomy" id="71717"/>
    <lineage>
        <taxon>Eukaryota</taxon>
        <taxon>Fungi</taxon>
        <taxon>Dikarya</taxon>
        <taxon>Basidiomycota</taxon>
        <taxon>Agaricomycotina</taxon>
        <taxon>Agaricomycetes</taxon>
        <taxon>Agaricomycetidae</taxon>
        <taxon>Agaricales</taxon>
        <taxon>Agaricineae</taxon>
        <taxon>Psathyrellaceae</taxon>
        <taxon>Coprinellus</taxon>
    </lineage>
</organism>
<name>A0A4Y7TFJ6_COPMI</name>
<feature type="compositionally biased region" description="Basic and acidic residues" evidence="1">
    <location>
        <begin position="96"/>
        <end position="111"/>
    </location>
</feature>
<dbReference type="AlphaFoldDB" id="A0A4Y7TFJ6"/>
<evidence type="ECO:0000256" key="1">
    <source>
        <dbReference type="SAM" id="MobiDB-lite"/>
    </source>
</evidence>
<feature type="compositionally biased region" description="Basic and acidic residues" evidence="1">
    <location>
        <begin position="1"/>
        <end position="11"/>
    </location>
</feature>
<dbReference type="Proteomes" id="UP000298030">
    <property type="component" value="Unassembled WGS sequence"/>
</dbReference>
<feature type="transmembrane region" description="Helical" evidence="2">
    <location>
        <begin position="293"/>
        <end position="314"/>
    </location>
</feature>
<feature type="region of interest" description="Disordered" evidence="1">
    <location>
        <begin position="1"/>
        <end position="121"/>
    </location>
</feature>
<proteinExistence type="predicted"/>
<keyword evidence="2" id="KW-0472">Membrane</keyword>
<feature type="transmembrane region" description="Helical" evidence="2">
    <location>
        <begin position="169"/>
        <end position="189"/>
    </location>
</feature>
<gene>
    <name evidence="3" type="ORF">FA13DRAFT_1708735</name>
</gene>
<keyword evidence="2" id="KW-1133">Transmembrane helix</keyword>
<dbReference type="OrthoDB" id="3064287at2759"/>
<keyword evidence="2" id="KW-0812">Transmembrane</keyword>
<protein>
    <submittedName>
        <fullName evidence="3">Uncharacterized protein</fullName>
    </submittedName>
</protein>
<evidence type="ECO:0000256" key="2">
    <source>
        <dbReference type="SAM" id="Phobius"/>
    </source>
</evidence>
<feature type="transmembrane region" description="Helical" evidence="2">
    <location>
        <begin position="201"/>
        <end position="224"/>
    </location>
</feature>